<dbReference type="AlphaFoldDB" id="A0A0A6RPN6"/>
<evidence type="ECO:0000256" key="2">
    <source>
        <dbReference type="ARBA" id="ARBA00022448"/>
    </source>
</evidence>
<evidence type="ECO:0000256" key="1">
    <source>
        <dbReference type="ARBA" id="ARBA00005417"/>
    </source>
</evidence>
<dbReference type="InterPro" id="IPR003593">
    <property type="entry name" value="AAA+_ATPase"/>
</dbReference>
<organism evidence="6 7">
    <name type="scientific">Candidatus Thiomargarita nelsonii</name>
    <dbReference type="NCBI Taxonomy" id="1003181"/>
    <lineage>
        <taxon>Bacteria</taxon>
        <taxon>Pseudomonadati</taxon>
        <taxon>Pseudomonadota</taxon>
        <taxon>Gammaproteobacteria</taxon>
        <taxon>Thiotrichales</taxon>
        <taxon>Thiotrichaceae</taxon>
        <taxon>Thiomargarita</taxon>
    </lineage>
</organism>
<dbReference type="InterPro" id="IPR027417">
    <property type="entry name" value="P-loop_NTPase"/>
</dbReference>
<dbReference type="Pfam" id="PF00005">
    <property type="entry name" value="ABC_tran"/>
    <property type="match status" value="1"/>
</dbReference>
<accession>A0A0A6RPN6</accession>
<gene>
    <name evidence="6" type="ORF">PN36_22020</name>
</gene>
<keyword evidence="2" id="KW-0813">Transport</keyword>
<dbReference type="EMBL" id="JSZA02000101">
    <property type="protein sequence ID" value="KHD05816.1"/>
    <property type="molecule type" value="Genomic_DNA"/>
</dbReference>
<keyword evidence="4 6" id="KW-0067">ATP-binding</keyword>
<dbReference type="FunFam" id="3.40.50.300:FF:000425">
    <property type="entry name" value="Probable ABC transporter, ATP-binding subunit"/>
    <property type="match status" value="1"/>
</dbReference>
<dbReference type="InterPro" id="IPR003439">
    <property type="entry name" value="ABC_transporter-like_ATP-bd"/>
</dbReference>
<comment type="similarity">
    <text evidence="1">Belongs to the ABC transporter superfamily.</text>
</comment>
<reference evidence="6 7" key="1">
    <citation type="journal article" date="2016" name="Front. Microbiol.">
        <title>Single-Cell (Meta-)Genomics of a Dimorphic Candidatus Thiomargarita nelsonii Reveals Genomic Plasticity.</title>
        <authorList>
            <person name="Flood B.E."/>
            <person name="Fliss P."/>
            <person name="Jones D.S."/>
            <person name="Dick G.J."/>
            <person name="Jain S."/>
            <person name="Kaster A.K."/>
            <person name="Winkel M."/>
            <person name="Mussmann M."/>
            <person name="Bailey J."/>
        </authorList>
    </citation>
    <scope>NUCLEOTIDE SEQUENCE [LARGE SCALE GENOMIC DNA]</scope>
    <source>
        <strain evidence="6">Hydrate Ridge</strain>
    </source>
</reference>
<comment type="caution">
    <text evidence="6">The sequence shown here is derived from an EMBL/GenBank/DDBJ whole genome shotgun (WGS) entry which is preliminary data.</text>
</comment>
<sequence length="251" mass="27478">MLQLKNISKTYGQTMALKTIELFIPEGKTTILLGQSGSGKSTLIRIINGLIQPDSGGTVFFEGIPVTPQNALDLRHKMGYVIQEGGLFPHLTAYQNVALMAGYLGWSAERIDKRVTELAQLTQLPVDILNRFPTQLSGGQRQRVSLMRALILDPDLLLLDEPLGALDPMIRSELQTDLKQIFQTLGKTVVIVTHDIGEAGFLGDMIVLLRDGQIVQQGSLPELVHTPADPFVTLFINAQRSPLEVLTGNPS</sequence>
<dbReference type="SMART" id="SM00382">
    <property type="entry name" value="AAA"/>
    <property type="match status" value="1"/>
</dbReference>
<dbReference type="GO" id="GO:0015697">
    <property type="term" value="P:quaternary ammonium group transport"/>
    <property type="evidence" value="ECO:0007669"/>
    <property type="project" value="UniProtKB-ARBA"/>
</dbReference>
<dbReference type="GO" id="GO:0016887">
    <property type="term" value="F:ATP hydrolysis activity"/>
    <property type="evidence" value="ECO:0007669"/>
    <property type="project" value="InterPro"/>
</dbReference>
<dbReference type="Gene3D" id="3.40.50.300">
    <property type="entry name" value="P-loop containing nucleotide triphosphate hydrolases"/>
    <property type="match status" value="1"/>
</dbReference>
<evidence type="ECO:0000256" key="4">
    <source>
        <dbReference type="ARBA" id="ARBA00022840"/>
    </source>
</evidence>
<feature type="domain" description="ABC transporter" evidence="5">
    <location>
        <begin position="2"/>
        <end position="236"/>
    </location>
</feature>
<keyword evidence="3" id="KW-0547">Nucleotide-binding</keyword>
<dbReference type="SUPFAM" id="SSF52540">
    <property type="entry name" value="P-loop containing nucleoside triphosphate hydrolases"/>
    <property type="match status" value="1"/>
</dbReference>
<name>A0A0A6RPN6_9GAMM</name>
<proteinExistence type="inferred from homology"/>
<dbReference type="Proteomes" id="UP000030428">
    <property type="component" value="Unassembled WGS sequence"/>
</dbReference>
<protein>
    <submittedName>
        <fullName evidence="6">ABC transporter ATP-binding protein</fullName>
    </submittedName>
</protein>
<evidence type="ECO:0000313" key="6">
    <source>
        <dbReference type="EMBL" id="KHD05816.1"/>
    </source>
</evidence>
<dbReference type="PANTHER" id="PTHR43117">
    <property type="entry name" value="OSMOPROTECTANT IMPORT ATP-BINDING PROTEIN OSMV"/>
    <property type="match status" value="1"/>
</dbReference>
<dbReference type="GO" id="GO:0005524">
    <property type="term" value="F:ATP binding"/>
    <property type="evidence" value="ECO:0007669"/>
    <property type="project" value="UniProtKB-KW"/>
</dbReference>
<evidence type="ECO:0000256" key="3">
    <source>
        <dbReference type="ARBA" id="ARBA00022741"/>
    </source>
</evidence>
<dbReference type="PANTHER" id="PTHR43117:SF4">
    <property type="entry name" value="OSMOPROTECTANT IMPORT ATP-BINDING PROTEIN OSMV"/>
    <property type="match status" value="1"/>
</dbReference>
<dbReference type="PROSITE" id="PS50893">
    <property type="entry name" value="ABC_TRANSPORTER_2"/>
    <property type="match status" value="1"/>
</dbReference>
<evidence type="ECO:0000259" key="5">
    <source>
        <dbReference type="PROSITE" id="PS50893"/>
    </source>
</evidence>
<keyword evidence="7" id="KW-1185">Reference proteome</keyword>
<evidence type="ECO:0000313" key="7">
    <source>
        <dbReference type="Proteomes" id="UP000030428"/>
    </source>
</evidence>